<dbReference type="RefSeq" id="WP_145807223.1">
    <property type="nucleotide sequence ID" value="NZ_VIVK01000001.1"/>
</dbReference>
<comment type="caution">
    <text evidence="4">The sequence shown here is derived from an EMBL/GenBank/DDBJ whole genome shotgun (WGS) entry which is preliminary data.</text>
</comment>
<dbReference type="AlphaFoldDB" id="A0A561BT32"/>
<keyword evidence="4" id="KW-0456">Lyase</keyword>
<accession>A0A561BT32</accession>
<feature type="chain" id="PRO_5022068925" evidence="1">
    <location>
        <begin position="34"/>
        <end position="614"/>
    </location>
</feature>
<evidence type="ECO:0000256" key="1">
    <source>
        <dbReference type="SAM" id="SignalP"/>
    </source>
</evidence>
<dbReference type="InterPro" id="IPR011050">
    <property type="entry name" value="Pectin_lyase_fold/virulence"/>
</dbReference>
<dbReference type="OrthoDB" id="3494016at2"/>
<dbReference type="InterPro" id="IPR039448">
    <property type="entry name" value="Beta_helix"/>
</dbReference>
<dbReference type="InterPro" id="IPR024535">
    <property type="entry name" value="RHGA/B-epi-like_pectate_lyase"/>
</dbReference>
<dbReference type="GO" id="GO:0016829">
    <property type="term" value="F:lyase activity"/>
    <property type="evidence" value="ECO:0007669"/>
    <property type="project" value="UniProtKB-KW"/>
</dbReference>
<dbReference type="Proteomes" id="UP000318380">
    <property type="component" value="Unassembled WGS sequence"/>
</dbReference>
<feature type="signal peptide" evidence="1">
    <location>
        <begin position="1"/>
        <end position="33"/>
    </location>
</feature>
<proteinExistence type="predicted"/>
<name>A0A561BT32_9ACTN</name>
<evidence type="ECO:0000259" key="3">
    <source>
        <dbReference type="Pfam" id="PF13229"/>
    </source>
</evidence>
<organism evidence="4 5">
    <name type="scientific">Kribbella amoyensis</name>
    <dbReference type="NCBI Taxonomy" id="996641"/>
    <lineage>
        <taxon>Bacteria</taxon>
        <taxon>Bacillati</taxon>
        <taxon>Actinomycetota</taxon>
        <taxon>Actinomycetes</taxon>
        <taxon>Propionibacteriales</taxon>
        <taxon>Kribbellaceae</taxon>
        <taxon>Kribbella</taxon>
    </lineage>
</organism>
<feature type="domain" description="Rhamnogalacturonase A/B/Epimerase-like pectate lyase" evidence="2">
    <location>
        <begin position="52"/>
        <end position="96"/>
    </location>
</feature>
<evidence type="ECO:0000259" key="2">
    <source>
        <dbReference type="Pfam" id="PF12708"/>
    </source>
</evidence>
<evidence type="ECO:0000313" key="5">
    <source>
        <dbReference type="Proteomes" id="UP000318380"/>
    </source>
</evidence>
<gene>
    <name evidence="4" type="ORF">FB561_3086</name>
</gene>
<keyword evidence="5" id="KW-1185">Reference proteome</keyword>
<sequence>MTERINRRSMIRSTAVAGAAGVGGLALGGPAQAAAAPSLVQADGTPVLTPQQFGAVGDGVADDTAAIQAAINAARSQLNKIVVIPPGQYKVTSTLVVGDHEYETPGQHLNRFVLRGYGMFGEEASKLIFDHDGVGLRWEASLGGIHGVAFDAPVKTATNVGIHVARTANTDDTDVTIVECSFLRFQRAIESVGRGFLFSKNKVAVCTTGISISWPTEGVQGSGVHVLPYGLRKWLITDNHFHSNFDAIVFTGAPDGNFRGAVISNNLLDIGRRLFKGSLTNSTISGNVVENGTGNAIVQIDAGGHNLTITGNVLGGFDTTPGAWDPPRYAIHFTSGVSAKNVTISANTFNWIDGSGIQFDQAADKVSITGNSFDHWNLSRSSIHGVVRTNADATRFAVLGNAISANPNPAGAPIRIAGTLAESTVVGNAFETDALVAAGTIGADSFVETEPGRFTKLQLAAAKNGAARVVSTASVVVANDNYGSYLVEGAATVGGGPGVKGGVEVVAVNASGAAATNLLCATNSSNDVVAFQASVAGLIPPTDNARDLGSATANIRTVYTRATRLHPHTVSTLPAAADSPGALIHVRDGHDGKPCLAMSDGTAWRRVPLGNPIG</sequence>
<dbReference type="Pfam" id="PF13229">
    <property type="entry name" value="Beta_helix"/>
    <property type="match status" value="1"/>
</dbReference>
<dbReference type="SMART" id="SM00710">
    <property type="entry name" value="PbH1"/>
    <property type="match status" value="4"/>
</dbReference>
<dbReference type="PROSITE" id="PS51318">
    <property type="entry name" value="TAT"/>
    <property type="match status" value="1"/>
</dbReference>
<protein>
    <submittedName>
        <fullName evidence="4">Parallel beta helix pectate lyase-like protein</fullName>
    </submittedName>
</protein>
<dbReference type="Pfam" id="PF12708">
    <property type="entry name" value="Pect-lyase_RHGA_epim"/>
    <property type="match status" value="1"/>
</dbReference>
<dbReference type="EMBL" id="VIVK01000001">
    <property type="protein sequence ID" value="TWD81962.1"/>
    <property type="molecule type" value="Genomic_DNA"/>
</dbReference>
<dbReference type="InterPro" id="IPR006626">
    <property type="entry name" value="PbH1"/>
</dbReference>
<evidence type="ECO:0000313" key="4">
    <source>
        <dbReference type="EMBL" id="TWD81962.1"/>
    </source>
</evidence>
<dbReference type="SUPFAM" id="SSF51126">
    <property type="entry name" value="Pectin lyase-like"/>
    <property type="match status" value="1"/>
</dbReference>
<dbReference type="InterPro" id="IPR012334">
    <property type="entry name" value="Pectin_lyas_fold"/>
</dbReference>
<feature type="domain" description="Right handed beta helix" evidence="3">
    <location>
        <begin position="162"/>
        <end position="314"/>
    </location>
</feature>
<keyword evidence="1" id="KW-0732">Signal</keyword>
<dbReference type="Gene3D" id="2.160.20.10">
    <property type="entry name" value="Single-stranded right-handed beta-helix, Pectin lyase-like"/>
    <property type="match status" value="1"/>
</dbReference>
<reference evidence="4 5" key="1">
    <citation type="submission" date="2019-06" db="EMBL/GenBank/DDBJ databases">
        <title>Sequencing the genomes of 1000 actinobacteria strains.</title>
        <authorList>
            <person name="Klenk H.-P."/>
        </authorList>
    </citation>
    <scope>NUCLEOTIDE SEQUENCE [LARGE SCALE GENOMIC DNA]</scope>
    <source>
        <strain evidence="4 5">DSM 24683</strain>
    </source>
</reference>
<dbReference type="InterPro" id="IPR006311">
    <property type="entry name" value="TAT_signal"/>
</dbReference>